<dbReference type="EMBL" id="JBGLYH010000002">
    <property type="protein sequence ID" value="MEZ7195364.1"/>
    <property type="molecule type" value="Genomic_DNA"/>
</dbReference>
<keyword evidence="3" id="KW-1185">Reference proteome</keyword>
<evidence type="ECO:0000313" key="2">
    <source>
        <dbReference type="EMBL" id="MEZ7195364.1"/>
    </source>
</evidence>
<feature type="transmembrane region" description="Helical" evidence="1">
    <location>
        <begin position="32"/>
        <end position="50"/>
    </location>
</feature>
<dbReference type="RefSeq" id="WP_371384915.1">
    <property type="nucleotide sequence ID" value="NZ_JBGLYH010000002.1"/>
</dbReference>
<keyword evidence="1" id="KW-0812">Transmembrane</keyword>
<name>A0ABV4JXC0_9BACT</name>
<gene>
    <name evidence="2" type="ORF">AB6M95_01265</name>
</gene>
<reference evidence="2 3" key="1">
    <citation type="submission" date="2024-08" db="EMBL/GenBank/DDBJ databases">
        <title>Sulfate-reducing bacteria isolated from formation water of the oil field in Kazakhstan and description of Pseudodesulfovibrio sp.</title>
        <authorList>
            <person name="Bidzhieva S.K."/>
            <person name="Tourova T.P."/>
            <person name="Grouzdev D.S."/>
            <person name="Beletsky A.V."/>
            <person name="Sokolova D.S."/>
            <person name="Samigullina S.R."/>
            <person name="Poltaraus A.B."/>
            <person name="Avtukh A.N."/>
            <person name="Tereshina V.M."/>
            <person name="Zhaparov N.S."/>
            <person name="Mardanov A.V."/>
            <person name="Nazina T.N."/>
        </authorList>
    </citation>
    <scope>NUCLEOTIDE SEQUENCE [LARGE SCALE GENOMIC DNA]</scope>
    <source>
        <strain evidence="2 3">9FUS</strain>
    </source>
</reference>
<organism evidence="2 3">
    <name type="scientific">Pseudodesulfovibrio karagichevae</name>
    <dbReference type="NCBI Taxonomy" id="3239305"/>
    <lineage>
        <taxon>Bacteria</taxon>
        <taxon>Pseudomonadati</taxon>
        <taxon>Thermodesulfobacteriota</taxon>
        <taxon>Desulfovibrionia</taxon>
        <taxon>Desulfovibrionales</taxon>
        <taxon>Desulfovibrionaceae</taxon>
    </lineage>
</organism>
<dbReference type="Proteomes" id="UP001568698">
    <property type="component" value="Unassembled WGS sequence"/>
</dbReference>
<keyword evidence="1" id="KW-1133">Transmembrane helix</keyword>
<protein>
    <submittedName>
        <fullName evidence="2">Uncharacterized protein</fullName>
    </submittedName>
</protein>
<keyword evidence="1" id="KW-0472">Membrane</keyword>
<comment type="caution">
    <text evidence="2">The sequence shown here is derived from an EMBL/GenBank/DDBJ whole genome shotgun (WGS) entry which is preliminary data.</text>
</comment>
<evidence type="ECO:0000256" key="1">
    <source>
        <dbReference type="SAM" id="Phobius"/>
    </source>
</evidence>
<evidence type="ECO:0000313" key="3">
    <source>
        <dbReference type="Proteomes" id="UP001568698"/>
    </source>
</evidence>
<sequence length="83" mass="9047">MFALHIVLPAVILLKAPQIAFSREMAVPAVIPWVMLFFPAALVLRLGRLFKWTWAATGGRLLIVPMGMAFWGGGQGPAAAYRP</sequence>
<accession>A0ABV4JXC0</accession>
<proteinExistence type="predicted"/>